<keyword evidence="5" id="KW-0598">Phosphotransferase system</keyword>
<dbReference type="PANTHER" id="PTHR34581:SF2">
    <property type="entry name" value="PTS SYSTEM N,N'-DIACETYLCHITOBIOSE-SPECIFIC EIIB COMPONENT"/>
    <property type="match status" value="1"/>
</dbReference>
<keyword evidence="2" id="KW-0597">Phosphoprotein</keyword>
<organism evidence="9 10">
    <name type="scientific">Halanaerobium hydrogeniformans</name>
    <name type="common">Halanaerobium sp. (strain sapolanicus)</name>
    <dbReference type="NCBI Taxonomy" id="656519"/>
    <lineage>
        <taxon>Bacteria</taxon>
        <taxon>Bacillati</taxon>
        <taxon>Bacillota</taxon>
        <taxon>Clostridia</taxon>
        <taxon>Halanaerobiales</taxon>
        <taxon>Halanaerobiaceae</taxon>
        <taxon>Halanaerobium</taxon>
    </lineage>
</organism>
<sequence>MKILLVCNAGMSTSLLVEKMKEAAENRELDILINAVSCGKFEDSFEEYDVVLLGPQIKYKEKSMRKIAEAKGTALDVVDSAAYGMVDGEKALDQAIQLVKQ</sequence>
<dbReference type="AlphaFoldDB" id="E4RNG3"/>
<feature type="modified residue" description="Phosphocysteine; by EIIA" evidence="7">
    <location>
        <position position="7"/>
    </location>
</feature>
<dbReference type="CDD" id="cd05564">
    <property type="entry name" value="PTS_IIB_chitobiose_lichenan"/>
    <property type="match status" value="1"/>
</dbReference>
<dbReference type="GO" id="GO:0016301">
    <property type="term" value="F:kinase activity"/>
    <property type="evidence" value="ECO:0007669"/>
    <property type="project" value="UniProtKB-KW"/>
</dbReference>
<keyword evidence="6" id="KW-0418">Kinase</keyword>
<gene>
    <name evidence="9" type="ordered locus">Halsa_0141</name>
</gene>
<dbReference type="GO" id="GO:0009401">
    <property type="term" value="P:phosphoenolpyruvate-dependent sugar phosphotransferase system"/>
    <property type="evidence" value="ECO:0007669"/>
    <property type="project" value="UniProtKB-KW"/>
</dbReference>
<name>E4RNG3_HALHG</name>
<dbReference type="InterPro" id="IPR013012">
    <property type="entry name" value="PTS_EIIB_3"/>
</dbReference>
<dbReference type="RefSeq" id="WP_013404737.1">
    <property type="nucleotide sequence ID" value="NC_014654.1"/>
</dbReference>
<reference evidence="9 10" key="2">
    <citation type="journal article" date="2011" name="J. Bacteriol.">
        <title>Complete Genome Sequence of the Haloalkaliphilic, Hydrogen Producing Halanaerobium hydrogenoformans.</title>
        <authorList>
            <person name="Brown S.D."/>
            <person name="Begemann M.B."/>
            <person name="Mormile M.R."/>
            <person name="Wall J.D."/>
            <person name="Han C.S."/>
            <person name="Goodwin L.A."/>
            <person name="Pitluck S."/>
            <person name="Land M.L."/>
            <person name="Hauser L.J."/>
            <person name="Elias D.A."/>
        </authorList>
    </citation>
    <scope>NUCLEOTIDE SEQUENCE [LARGE SCALE GENOMIC DNA]</scope>
    <source>
        <strain evidence="10">sapolanicus</strain>
    </source>
</reference>
<keyword evidence="4" id="KW-0808">Transferase</keyword>
<evidence type="ECO:0000256" key="4">
    <source>
        <dbReference type="ARBA" id="ARBA00022679"/>
    </source>
</evidence>
<proteinExistence type="predicted"/>
<dbReference type="PANTHER" id="PTHR34581">
    <property type="entry name" value="PTS SYSTEM N,N'-DIACETYLCHITOBIOSE-SPECIFIC EIIB COMPONENT"/>
    <property type="match status" value="1"/>
</dbReference>
<feature type="domain" description="PTS EIIB type-3" evidence="8">
    <location>
        <begin position="1"/>
        <end position="101"/>
    </location>
</feature>
<dbReference type="STRING" id="656519.Halsa_0141"/>
<evidence type="ECO:0000256" key="2">
    <source>
        <dbReference type="ARBA" id="ARBA00022553"/>
    </source>
</evidence>
<dbReference type="EMBL" id="CP002304">
    <property type="protein sequence ID" value="ADQ13631.1"/>
    <property type="molecule type" value="Genomic_DNA"/>
</dbReference>
<evidence type="ECO:0000256" key="1">
    <source>
        <dbReference type="ARBA" id="ARBA00022448"/>
    </source>
</evidence>
<dbReference type="Gene3D" id="3.40.50.2300">
    <property type="match status" value="1"/>
</dbReference>
<dbReference type="OrthoDB" id="9808134at2"/>
<evidence type="ECO:0000313" key="10">
    <source>
        <dbReference type="Proteomes" id="UP000007434"/>
    </source>
</evidence>
<dbReference type="HOGENOM" id="CLU_147323_2_1_9"/>
<dbReference type="InterPro" id="IPR003501">
    <property type="entry name" value="PTS_EIIB_2/3"/>
</dbReference>
<dbReference type="InterPro" id="IPR036095">
    <property type="entry name" value="PTS_EIIB-like_sf"/>
</dbReference>
<dbReference type="Pfam" id="PF02302">
    <property type="entry name" value="PTS_IIB"/>
    <property type="match status" value="1"/>
</dbReference>
<evidence type="ECO:0000259" key="8">
    <source>
        <dbReference type="PROSITE" id="PS51100"/>
    </source>
</evidence>
<protein>
    <submittedName>
        <fullName evidence="9">Phosphotransferase system lactose/cellobiose-specific IIB subunit</fullName>
    </submittedName>
</protein>
<evidence type="ECO:0000256" key="7">
    <source>
        <dbReference type="PROSITE-ProRule" id="PRU00423"/>
    </source>
</evidence>
<dbReference type="Proteomes" id="UP000007434">
    <property type="component" value="Chromosome"/>
</dbReference>
<evidence type="ECO:0000313" key="9">
    <source>
        <dbReference type="EMBL" id="ADQ13631.1"/>
    </source>
</evidence>
<dbReference type="InterPro" id="IPR051819">
    <property type="entry name" value="PTS_sugar-specific_EIIB"/>
</dbReference>
<accession>E4RNG3</accession>
<reference evidence="9 10" key="1">
    <citation type="submission" date="2010-11" db="EMBL/GenBank/DDBJ databases">
        <title>Complete sequence of Halanaerobium sp. sapolanicus.</title>
        <authorList>
            <consortium name="US DOE Joint Genome Institute"/>
            <person name="Lucas S."/>
            <person name="Copeland A."/>
            <person name="Lapidus A."/>
            <person name="Cheng J.-F."/>
            <person name="Bruce D."/>
            <person name="Goodwin L."/>
            <person name="Pitluck S."/>
            <person name="Davenport K."/>
            <person name="Detter J.C."/>
            <person name="Han C."/>
            <person name="Tapia R."/>
            <person name="Land M."/>
            <person name="Hauser L."/>
            <person name="Jeffries C."/>
            <person name="Kyrpides N."/>
            <person name="Ivanova N."/>
            <person name="Mikhailova N."/>
            <person name="Begemann M.B."/>
            <person name="Mormile M.R."/>
            <person name="Wall J.D."/>
            <person name="Elias D.A."/>
            <person name="Woyke T."/>
        </authorList>
    </citation>
    <scope>NUCLEOTIDE SEQUENCE [LARGE SCALE GENOMIC DNA]</scope>
    <source>
        <strain evidence="10">sapolanicus</strain>
    </source>
</reference>
<evidence type="ECO:0000256" key="3">
    <source>
        <dbReference type="ARBA" id="ARBA00022597"/>
    </source>
</evidence>
<keyword evidence="1" id="KW-0813">Transport</keyword>
<dbReference type="PROSITE" id="PS51100">
    <property type="entry name" value="PTS_EIIB_TYPE_3"/>
    <property type="match status" value="1"/>
</dbReference>
<dbReference type="SUPFAM" id="SSF52794">
    <property type="entry name" value="PTS system IIB component-like"/>
    <property type="match status" value="1"/>
</dbReference>
<keyword evidence="10" id="KW-1185">Reference proteome</keyword>
<keyword evidence="3" id="KW-0762">Sugar transport</keyword>
<dbReference type="GO" id="GO:0008982">
    <property type="term" value="F:protein-N(PI)-phosphohistidine-sugar phosphotransferase activity"/>
    <property type="evidence" value="ECO:0007669"/>
    <property type="project" value="InterPro"/>
</dbReference>
<dbReference type="eggNOG" id="COG1440">
    <property type="taxonomic scope" value="Bacteria"/>
</dbReference>
<evidence type="ECO:0000256" key="5">
    <source>
        <dbReference type="ARBA" id="ARBA00022683"/>
    </source>
</evidence>
<dbReference type="KEGG" id="has:Halsa_0141"/>
<evidence type="ECO:0000256" key="6">
    <source>
        <dbReference type="ARBA" id="ARBA00022777"/>
    </source>
</evidence>